<dbReference type="InterPro" id="IPR029061">
    <property type="entry name" value="THDP-binding"/>
</dbReference>
<dbReference type="FunFam" id="3.40.50.920:FF:000001">
    <property type="entry name" value="Pyruvate dehydrogenase E1 beta subunit"/>
    <property type="match status" value="1"/>
</dbReference>
<evidence type="ECO:0000256" key="2">
    <source>
        <dbReference type="ARBA" id="ARBA00023002"/>
    </source>
</evidence>
<dbReference type="SMART" id="SM00861">
    <property type="entry name" value="Transket_pyr"/>
    <property type="match status" value="1"/>
</dbReference>
<dbReference type="SUPFAM" id="SSF52518">
    <property type="entry name" value="Thiamin diphosphate-binding fold (THDP-binding)"/>
    <property type="match status" value="1"/>
</dbReference>
<reference evidence="5" key="1">
    <citation type="submission" date="2020-02" db="EMBL/GenBank/DDBJ databases">
        <authorList>
            <person name="Meier V. D."/>
        </authorList>
    </citation>
    <scope>NUCLEOTIDE SEQUENCE</scope>
    <source>
        <strain evidence="5">AVDCRST_MAG93</strain>
    </source>
</reference>
<keyword evidence="3" id="KW-0786">Thiamine pyrophosphate</keyword>
<dbReference type="SUPFAM" id="SSF52922">
    <property type="entry name" value="TK C-terminal domain-like"/>
    <property type="match status" value="1"/>
</dbReference>
<dbReference type="CDD" id="cd07036">
    <property type="entry name" value="TPP_PYR_E1-PDHc-beta_like"/>
    <property type="match status" value="1"/>
</dbReference>
<organism evidence="5">
    <name type="scientific">uncultured Chloroflexia bacterium</name>
    <dbReference type="NCBI Taxonomy" id="1672391"/>
    <lineage>
        <taxon>Bacteria</taxon>
        <taxon>Bacillati</taxon>
        <taxon>Chloroflexota</taxon>
        <taxon>Chloroflexia</taxon>
        <taxon>environmental samples</taxon>
    </lineage>
</organism>
<dbReference type="NCBIfam" id="NF006667">
    <property type="entry name" value="PRK09212.1"/>
    <property type="match status" value="1"/>
</dbReference>
<dbReference type="InterPro" id="IPR033248">
    <property type="entry name" value="Transketolase_C"/>
</dbReference>
<dbReference type="AlphaFoldDB" id="A0A6J4HNA9"/>
<keyword evidence="2 5" id="KW-0560">Oxidoreductase</keyword>
<sequence length="323" mass="35659">MAVLTVRQALQQALREQLEDPRVFIIGEDIGYYGSTYGVTAGFLEEYGTERIRDAPIAEAGIVGIGVGAAMAGMRPICEIMSVNFSLLAFDQLINHAAKLHYMFGGQIQCPMVLRTTNGWRNLSATHSQSFDSMFAYVPGLKVVAPATPADMKALFKASMEDPDPVIFIEHTLMYGVKGEVPDEPYEVAIGESTVSREGSDVTIVTYSRPVHLCMEVAEKLANEDGIQCEIIDLRTIRPMDMSKALASFRKTGRAVVVSEEWESHGVQAEIAARLYEHAFDHLDAPIERVGFREVPFPYATNLEDQVVVTPARIESAIRKVLE</sequence>
<dbReference type="Gene3D" id="3.40.50.920">
    <property type="match status" value="1"/>
</dbReference>
<dbReference type="EC" id="1.2.4.1" evidence="5"/>
<evidence type="ECO:0000256" key="3">
    <source>
        <dbReference type="ARBA" id="ARBA00023052"/>
    </source>
</evidence>
<dbReference type="Gene3D" id="3.40.50.970">
    <property type="match status" value="1"/>
</dbReference>
<evidence type="ECO:0000259" key="4">
    <source>
        <dbReference type="SMART" id="SM00861"/>
    </source>
</evidence>
<dbReference type="PANTHER" id="PTHR43257:SF2">
    <property type="entry name" value="PYRUVATE DEHYDROGENASE E1 COMPONENT SUBUNIT BETA"/>
    <property type="match status" value="1"/>
</dbReference>
<evidence type="ECO:0000256" key="1">
    <source>
        <dbReference type="ARBA" id="ARBA00001964"/>
    </source>
</evidence>
<dbReference type="InterPro" id="IPR009014">
    <property type="entry name" value="Transketo_C/PFOR_II"/>
</dbReference>
<feature type="domain" description="Transketolase-like pyrimidine-binding" evidence="4">
    <location>
        <begin position="4"/>
        <end position="177"/>
    </location>
</feature>
<keyword evidence="5" id="KW-0670">Pyruvate</keyword>
<comment type="cofactor">
    <cofactor evidence="1">
        <name>thiamine diphosphate</name>
        <dbReference type="ChEBI" id="CHEBI:58937"/>
    </cofactor>
</comment>
<dbReference type="Pfam" id="PF02779">
    <property type="entry name" value="Transket_pyr"/>
    <property type="match status" value="1"/>
</dbReference>
<gene>
    <name evidence="5" type="ORF">AVDCRST_MAG93-679</name>
</gene>
<protein>
    <submittedName>
        <fullName evidence="5">Pyruvate dehydrogenase E1 component beta subunit</fullName>
        <ecNumber evidence="5">1.2.4.1</ecNumber>
    </submittedName>
</protein>
<dbReference type="EMBL" id="CADCTR010000219">
    <property type="protein sequence ID" value="CAA9226313.1"/>
    <property type="molecule type" value="Genomic_DNA"/>
</dbReference>
<proteinExistence type="predicted"/>
<accession>A0A6J4HNA9</accession>
<evidence type="ECO:0000313" key="5">
    <source>
        <dbReference type="EMBL" id="CAA9226313.1"/>
    </source>
</evidence>
<dbReference type="Pfam" id="PF02780">
    <property type="entry name" value="Transketolase_C"/>
    <property type="match status" value="1"/>
</dbReference>
<name>A0A6J4HNA9_9CHLR</name>
<dbReference type="InterPro" id="IPR005475">
    <property type="entry name" value="Transketolase-like_Pyr-bd"/>
</dbReference>
<dbReference type="PANTHER" id="PTHR43257">
    <property type="entry name" value="PYRUVATE DEHYDROGENASE E1 COMPONENT BETA SUBUNIT"/>
    <property type="match status" value="1"/>
</dbReference>
<dbReference type="FunFam" id="3.40.50.970:FF:000001">
    <property type="entry name" value="Pyruvate dehydrogenase E1 beta subunit"/>
    <property type="match status" value="1"/>
</dbReference>
<dbReference type="GO" id="GO:0004739">
    <property type="term" value="F:pyruvate dehydrogenase (acetyl-transferring) activity"/>
    <property type="evidence" value="ECO:0007669"/>
    <property type="project" value="UniProtKB-EC"/>
</dbReference>